<dbReference type="InterPro" id="IPR009875">
    <property type="entry name" value="PilZ_domain"/>
</dbReference>
<evidence type="ECO:0000313" key="4">
    <source>
        <dbReference type="Proteomes" id="UP000283003"/>
    </source>
</evidence>
<dbReference type="Proteomes" id="UP000283003">
    <property type="component" value="Unassembled WGS sequence"/>
</dbReference>
<dbReference type="RefSeq" id="WP_127611029.1">
    <property type="nucleotide sequence ID" value="NZ_RXOL01000001.1"/>
</dbReference>
<organism evidence="3 4">
    <name type="scientific">Croceicoccus ponticola</name>
    <dbReference type="NCBI Taxonomy" id="2217664"/>
    <lineage>
        <taxon>Bacteria</taxon>
        <taxon>Pseudomonadati</taxon>
        <taxon>Pseudomonadota</taxon>
        <taxon>Alphaproteobacteria</taxon>
        <taxon>Sphingomonadales</taxon>
        <taxon>Erythrobacteraceae</taxon>
        <taxon>Croceicoccus</taxon>
    </lineage>
</organism>
<protein>
    <recommendedName>
        <fullName evidence="2">PilZ domain-containing protein</fullName>
    </recommendedName>
</protein>
<proteinExistence type="predicted"/>
<feature type="domain" description="PilZ" evidence="2">
    <location>
        <begin position="15"/>
        <end position="100"/>
    </location>
</feature>
<name>A0A437GZW5_9SPHN</name>
<keyword evidence="1" id="KW-1133">Transmembrane helix</keyword>
<accession>A0A437GZW5</accession>
<sequence>MIVARIRARSQEAERRWKVRRDVSIATSARQTSNLRAEDGYSALIRNLSENGMLIETHAPLGPRDAFEIALPDHGECVAEVVWVKGELKGCRFFTPIPQAVVSAAVLRSPAEGAAQDIYDELRHVRMALDHEEQRHMPSALSIPGLVLLLVFEVLVVAMLIAGSA</sequence>
<evidence type="ECO:0000259" key="2">
    <source>
        <dbReference type="Pfam" id="PF07238"/>
    </source>
</evidence>
<keyword evidence="1" id="KW-0472">Membrane</keyword>
<comment type="caution">
    <text evidence="3">The sequence shown here is derived from an EMBL/GenBank/DDBJ whole genome shotgun (WGS) entry which is preliminary data.</text>
</comment>
<dbReference type="OrthoDB" id="9795572at2"/>
<keyword evidence="4" id="KW-1185">Reference proteome</keyword>
<keyword evidence="1" id="KW-0812">Transmembrane</keyword>
<dbReference type="AlphaFoldDB" id="A0A437GZW5"/>
<dbReference type="Pfam" id="PF07238">
    <property type="entry name" value="PilZ"/>
    <property type="match status" value="1"/>
</dbReference>
<evidence type="ECO:0000256" key="1">
    <source>
        <dbReference type="SAM" id="Phobius"/>
    </source>
</evidence>
<dbReference type="SUPFAM" id="SSF141371">
    <property type="entry name" value="PilZ domain-like"/>
    <property type="match status" value="1"/>
</dbReference>
<reference evidence="3 4" key="1">
    <citation type="submission" date="2018-12" db="EMBL/GenBank/DDBJ databases">
        <title>Croceicoccus ponticola sp. nov., a lipolytic bacterium isolated from seawater.</title>
        <authorList>
            <person name="Yoon J.-H."/>
        </authorList>
    </citation>
    <scope>NUCLEOTIDE SEQUENCE [LARGE SCALE GENOMIC DNA]</scope>
    <source>
        <strain evidence="3 4">GM-16</strain>
    </source>
</reference>
<gene>
    <name evidence="3" type="ORF">EKN06_01025</name>
</gene>
<dbReference type="GO" id="GO:0035438">
    <property type="term" value="F:cyclic-di-GMP binding"/>
    <property type="evidence" value="ECO:0007669"/>
    <property type="project" value="InterPro"/>
</dbReference>
<evidence type="ECO:0000313" key="3">
    <source>
        <dbReference type="EMBL" id="RVQ68843.1"/>
    </source>
</evidence>
<dbReference type="EMBL" id="RXOL01000001">
    <property type="protein sequence ID" value="RVQ68843.1"/>
    <property type="molecule type" value="Genomic_DNA"/>
</dbReference>
<feature type="transmembrane region" description="Helical" evidence="1">
    <location>
        <begin position="141"/>
        <end position="162"/>
    </location>
</feature>